<gene>
    <name evidence="1" type="ORF">BN873_350144</name>
</gene>
<name>W6MDH8_9GAMM</name>
<keyword evidence="2" id="KW-1185">Reference proteome</keyword>
<evidence type="ECO:0000313" key="2">
    <source>
        <dbReference type="Proteomes" id="UP000035760"/>
    </source>
</evidence>
<protein>
    <submittedName>
        <fullName evidence="1">Uncharacterized protein</fullName>
    </submittedName>
</protein>
<organism evidence="1 2">
    <name type="scientific">Candidatus Competibacter denitrificans Run_A_D11</name>
    <dbReference type="NCBI Taxonomy" id="1400863"/>
    <lineage>
        <taxon>Bacteria</taxon>
        <taxon>Pseudomonadati</taxon>
        <taxon>Pseudomonadota</taxon>
        <taxon>Gammaproteobacteria</taxon>
        <taxon>Candidatus Competibacteraceae</taxon>
        <taxon>Candidatus Competibacter</taxon>
    </lineage>
</organism>
<proteinExistence type="predicted"/>
<accession>W6MDH8</accession>
<dbReference type="Proteomes" id="UP000035760">
    <property type="component" value="Unassembled WGS sequence"/>
</dbReference>
<comment type="caution">
    <text evidence="1">The sequence shown here is derived from an EMBL/GenBank/DDBJ whole genome shotgun (WGS) entry which is preliminary data.</text>
</comment>
<reference evidence="1" key="2">
    <citation type="submission" date="2014-03" db="EMBL/GenBank/DDBJ databases">
        <title>Candidatus Competibacter-lineage genomes retrieved from metagenomes reveal functional metabolic diversity.</title>
        <authorList>
            <person name="McIlroy S.J."/>
            <person name="Albertsen M."/>
            <person name="Andresen E.K."/>
            <person name="Saunders A.M."/>
            <person name="Kristiansen R."/>
            <person name="Stokholm-Bjerregaard M."/>
            <person name="Nielsen K.L."/>
            <person name="Nielsen P.H."/>
        </authorList>
    </citation>
    <scope>NUCLEOTIDE SEQUENCE</scope>
    <source>
        <strain evidence="1">Run_A_D11</strain>
    </source>
</reference>
<reference evidence="1" key="1">
    <citation type="submission" date="2013-07" db="EMBL/GenBank/DDBJ databases">
        <authorList>
            <person name="McIlroy S."/>
        </authorList>
    </citation>
    <scope>NUCLEOTIDE SEQUENCE [LARGE SCALE GENOMIC DNA]</scope>
    <source>
        <strain evidence="1">Run_A_D11</strain>
    </source>
</reference>
<evidence type="ECO:0000313" key="1">
    <source>
        <dbReference type="EMBL" id="CDI02888.1"/>
    </source>
</evidence>
<sequence>MVNSFMAPTVYRMPLRYLLANVLIGSDQPQLGGVGIERIGSIPWRVMRAEATVCKPSIGRTSRFTAQ</sequence>
<dbReference type="EMBL" id="CBTJ020000042">
    <property type="protein sequence ID" value="CDI02888.1"/>
    <property type="molecule type" value="Genomic_DNA"/>
</dbReference>
<dbReference type="AlphaFoldDB" id="W6MDH8"/>